<keyword evidence="3" id="KW-1185">Reference proteome</keyword>
<feature type="compositionally biased region" description="Basic and acidic residues" evidence="1">
    <location>
        <begin position="107"/>
        <end position="122"/>
    </location>
</feature>
<dbReference type="Proteomes" id="UP000298652">
    <property type="component" value="Chromosome 9"/>
</dbReference>
<proteinExistence type="predicted"/>
<accession>A0A4U6TBP3</accession>
<dbReference type="EMBL" id="CM016560">
    <property type="protein sequence ID" value="TKV97968.1"/>
    <property type="molecule type" value="Genomic_DNA"/>
</dbReference>
<feature type="region of interest" description="Disordered" evidence="1">
    <location>
        <begin position="40"/>
        <end position="139"/>
    </location>
</feature>
<sequence length="150" mass="16930">MSHRRFLNLVLRCSHGLYSVNHLDTSPLFLQIGCSGSQAEERRQAKRQHGALGDPASPAAGRAQLHLPTTQDEALPPHQGRGCVRALRRGEQDPLRRRGGPRRRARHEVTLRAGHAGDERSQGAHARGALRPPHRSPRLCRRRRLRRLRL</sequence>
<gene>
    <name evidence="2" type="ORF">SEVIR_9G528800v2</name>
</gene>
<evidence type="ECO:0000313" key="2">
    <source>
        <dbReference type="EMBL" id="TKV97968.1"/>
    </source>
</evidence>
<name>A0A4U6TBP3_SETVI</name>
<feature type="compositionally biased region" description="Basic residues" evidence="1">
    <location>
        <begin position="97"/>
        <end position="106"/>
    </location>
</feature>
<reference evidence="2" key="1">
    <citation type="submission" date="2019-03" db="EMBL/GenBank/DDBJ databases">
        <title>WGS assembly of Setaria viridis.</title>
        <authorList>
            <person name="Huang P."/>
            <person name="Jenkins J."/>
            <person name="Grimwood J."/>
            <person name="Barry K."/>
            <person name="Healey A."/>
            <person name="Mamidi S."/>
            <person name="Sreedasyam A."/>
            <person name="Shu S."/>
            <person name="Feldman M."/>
            <person name="Wu J."/>
            <person name="Yu Y."/>
            <person name="Chen C."/>
            <person name="Johnson J."/>
            <person name="Rokhsar D."/>
            <person name="Baxter I."/>
            <person name="Schmutz J."/>
            <person name="Brutnell T."/>
            <person name="Kellogg E."/>
        </authorList>
    </citation>
    <scope>NUCLEOTIDE SEQUENCE [LARGE SCALE GENOMIC DNA]</scope>
</reference>
<dbReference type="Gramene" id="TKV97968">
    <property type="protein sequence ID" value="TKV97968"/>
    <property type="gene ID" value="SEVIR_9G528800v2"/>
</dbReference>
<protein>
    <submittedName>
        <fullName evidence="2">Uncharacterized protein</fullName>
    </submittedName>
</protein>
<evidence type="ECO:0000256" key="1">
    <source>
        <dbReference type="SAM" id="MobiDB-lite"/>
    </source>
</evidence>
<organism evidence="2 3">
    <name type="scientific">Setaria viridis</name>
    <name type="common">Green bristlegrass</name>
    <name type="synonym">Setaria italica subsp. viridis</name>
    <dbReference type="NCBI Taxonomy" id="4556"/>
    <lineage>
        <taxon>Eukaryota</taxon>
        <taxon>Viridiplantae</taxon>
        <taxon>Streptophyta</taxon>
        <taxon>Embryophyta</taxon>
        <taxon>Tracheophyta</taxon>
        <taxon>Spermatophyta</taxon>
        <taxon>Magnoliopsida</taxon>
        <taxon>Liliopsida</taxon>
        <taxon>Poales</taxon>
        <taxon>Poaceae</taxon>
        <taxon>PACMAD clade</taxon>
        <taxon>Panicoideae</taxon>
        <taxon>Panicodae</taxon>
        <taxon>Paniceae</taxon>
        <taxon>Cenchrinae</taxon>
        <taxon>Setaria</taxon>
    </lineage>
</organism>
<evidence type="ECO:0000313" key="3">
    <source>
        <dbReference type="Proteomes" id="UP000298652"/>
    </source>
</evidence>
<dbReference type="AlphaFoldDB" id="A0A4U6TBP3"/>